<evidence type="ECO:0000256" key="1">
    <source>
        <dbReference type="SAM" id="MobiDB-lite"/>
    </source>
</evidence>
<dbReference type="EMBL" id="KQ981897">
    <property type="protein sequence ID" value="KYN33659.1"/>
    <property type="molecule type" value="Genomic_DNA"/>
</dbReference>
<dbReference type="AlphaFoldDB" id="A0A195F0L9"/>
<sequence length="213" mass="24488">MKRICYVVCCITLHKPLARHIPLSAGSLWRPCLAVETCCSAFLHFIFRMVPLTCRSLRKGWRATSQRAHRGLCETSFQFPPPCFISQPALAPKLPEWYTRDCITADCITVLPANTIWQIEFTPINAELTNADVYNTIIFLIDYRAEISQGRNWINAKLPRRNVFSGVRGLYKTRKKKGHERRTPRGVGRVTVPRRRSQVEPRNGTEGRLHLLN</sequence>
<keyword evidence="3" id="KW-1185">Reference proteome</keyword>
<organism evidence="2 3">
    <name type="scientific">Trachymyrmex septentrionalis</name>
    <dbReference type="NCBI Taxonomy" id="34720"/>
    <lineage>
        <taxon>Eukaryota</taxon>
        <taxon>Metazoa</taxon>
        <taxon>Ecdysozoa</taxon>
        <taxon>Arthropoda</taxon>
        <taxon>Hexapoda</taxon>
        <taxon>Insecta</taxon>
        <taxon>Pterygota</taxon>
        <taxon>Neoptera</taxon>
        <taxon>Endopterygota</taxon>
        <taxon>Hymenoptera</taxon>
        <taxon>Apocrita</taxon>
        <taxon>Aculeata</taxon>
        <taxon>Formicoidea</taxon>
        <taxon>Formicidae</taxon>
        <taxon>Myrmicinae</taxon>
        <taxon>Trachymyrmex</taxon>
    </lineage>
</organism>
<dbReference type="Proteomes" id="UP000078541">
    <property type="component" value="Unassembled WGS sequence"/>
</dbReference>
<accession>A0A195F0L9</accession>
<proteinExistence type="predicted"/>
<name>A0A195F0L9_9HYME</name>
<reference evidence="2 3" key="1">
    <citation type="submission" date="2016-03" db="EMBL/GenBank/DDBJ databases">
        <title>Trachymyrmex septentrionalis WGS genome.</title>
        <authorList>
            <person name="Nygaard S."/>
            <person name="Hu H."/>
            <person name="Boomsma J."/>
            <person name="Zhang G."/>
        </authorList>
    </citation>
    <scope>NUCLEOTIDE SEQUENCE [LARGE SCALE GENOMIC DNA]</scope>
    <source>
        <strain evidence="2">Tsep2-gDNA-1</strain>
        <tissue evidence="2">Whole body</tissue>
    </source>
</reference>
<gene>
    <name evidence="2" type="ORF">ALC56_11916</name>
</gene>
<protein>
    <submittedName>
        <fullName evidence="2">Uncharacterized protein</fullName>
    </submittedName>
</protein>
<feature type="compositionally biased region" description="Basic and acidic residues" evidence="1">
    <location>
        <begin position="197"/>
        <end position="213"/>
    </location>
</feature>
<evidence type="ECO:0000313" key="3">
    <source>
        <dbReference type="Proteomes" id="UP000078541"/>
    </source>
</evidence>
<feature type="region of interest" description="Disordered" evidence="1">
    <location>
        <begin position="174"/>
        <end position="213"/>
    </location>
</feature>
<evidence type="ECO:0000313" key="2">
    <source>
        <dbReference type="EMBL" id="KYN33659.1"/>
    </source>
</evidence>
<feature type="compositionally biased region" description="Basic residues" evidence="1">
    <location>
        <begin position="174"/>
        <end position="184"/>
    </location>
</feature>